<protein>
    <submittedName>
        <fullName evidence="9">Sulfatase-like hydrolase/transferase</fullName>
    </submittedName>
</protein>
<feature type="transmembrane region" description="Helical" evidence="7">
    <location>
        <begin position="33"/>
        <end position="52"/>
    </location>
</feature>
<keyword evidence="5 7" id="KW-1133">Transmembrane helix</keyword>
<feature type="domain" description="Sulfatase N-terminal" evidence="8">
    <location>
        <begin position="320"/>
        <end position="611"/>
    </location>
</feature>
<dbReference type="PANTHER" id="PTHR47371">
    <property type="entry name" value="LIPOTEICHOIC ACID SYNTHASE"/>
    <property type="match status" value="1"/>
</dbReference>
<feature type="transmembrane region" description="Helical" evidence="7">
    <location>
        <begin position="148"/>
        <end position="165"/>
    </location>
</feature>
<keyword evidence="4 7" id="KW-0812">Transmembrane</keyword>
<evidence type="ECO:0000256" key="7">
    <source>
        <dbReference type="SAM" id="Phobius"/>
    </source>
</evidence>
<evidence type="ECO:0000256" key="3">
    <source>
        <dbReference type="ARBA" id="ARBA00022475"/>
    </source>
</evidence>
<dbReference type="PANTHER" id="PTHR47371:SF3">
    <property type="entry name" value="PHOSPHOGLYCEROL TRANSFERASE I"/>
    <property type="match status" value="1"/>
</dbReference>
<feature type="transmembrane region" description="Helical" evidence="7">
    <location>
        <begin position="64"/>
        <end position="83"/>
    </location>
</feature>
<feature type="transmembrane region" description="Helical" evidence="7">
    <location>
        <begin position="200"/>
        <end position="218"/>
    </location>
</feature>
<dbReference type="InterPro" id="IPR000917">
    <property type="entry name" value="Sulfatase_N"/>
</dbReference>
<name>A0ABX2I4I3_BLAHA</name>
<dbReference type="RefSeq" id="WP_173747923.1">
    <property type="nucleotide sequence ID" value="NZ_JAAITA010000002.1"/>
</dbReference>
<evidence type="ECO:0000256" key="2">
    <source>
        <dbReference type="ARBA" id="ARBA00004936"/>
    </source>
</evidence>
<dbReference type="Gene3D" id="3.40.720.10">
    <property type="entry name" value="Alkaline Phosphatase, subunit A"/>
    <property type="match status" value="1"/>
</dbReference>
<sequence>MKKINANTKVRNGKILESGKRLYEYMFKESSRLRSTGTAAAFLMYICFWVFLEKGLNAETEKLRGLFCLDGVLLLGLLGKIRVSDKVRECLSVVLFLAAPAFALGAIETLHDNSVAQMKFLFVFLNYFLILTVFVILYFFINRFAWTIAVGTGIFTFYGLLYSFVKEFRGNGLRAADVYAIQTAANVAGGYTLDFTEKRVAVILWAILLIIAAFYLSYENHRRDRIATGAVSLCFVLVLSFLISNETFLETYSVKPYLWELEASEKDHGALLDFAAGLPFLKVQKPDGYQQKAAADLELEKGSLGGTSLKVEKTENVENPHIIAIMNESFSDFRKLGAIQTSREIMPNWDARQENVIKGFASVPVFGGWTANSEFEFLTGFSNAFFPSGTIPYQNYVKQGTPSLNSQLKDEGYTSVFIHPMDSSGWNRKNVYQFLDFDASLYLENMKNPETLRNLVSDRGDYSILIEEFEKRKEEGPVFLFNVTMQNHGGYTGAGMPNPIQITSPGENFVWAEEYLTLIEESDRALEELLQYFEQEEEPVVVCMFGDHYPKIEEELYEALSETATGNPAEKTALEYQVPFMIYANYDITEKEYENISLNYLSSLLCEAAGIPLTDYQKYLENLYESYPVVNVYGVKNSQGEWFTWDEALQFEEIQEYEKIQYRNLFDNH</sequence>
<keyword evidence="3" id="KW-1003">Cell membrane</keyword>
<organism evidence="9 10">
    <name type="scientific">Blautia hansenii</name>
    <name type="common">Ruminococcus hansenii</name>
    <dbReference type="NCBI Taxonomy" id="1322"/>
    <lineage>
        <taxon>Bacteria</taxon>
        <taxon>Bacillati</taxon>
        <taxon>Bacillota</taxon>
        <taxon>Clostridia</taxon>
        <taxon>Lachnospirales</taxon>
        <taxon>Lachnospiraceae</taxon>
        <taxon>Blautia</taxon>
    </lineage>
</organism>
<evidence type="ECO:0000259" key="8">
    <source>
        <dbReference type="Pfam" id="PF00884"/>
    </source>
</evidence>
<dbReference type="SUPFAM" id="SSF53649">
    <property type="entry name" value="Alkaline phosphatase-like"/>
    <property type="match status" value="1"/>
</dbReference>
<accession>A0ABX2I4I3</accession>
<evidence type="ECO:0000256" key="4">
    <source>
        <dbReference type="ARBA" id="ARBA00022692"/>
    </source>
</evidence>
<comment type="subcellular location">
    <subcellularLocation>
        <location evidence="1">Cell membrane</location>
        <topology evidence="1">Multi-pass membrane protein</topology>
    </subcellularLocation>
</comment>
<feature type="transmembrane region" description="Helical" evidence="7">
    <location>
        <begin position="119"/>
        <end position="141"/>
    </location>
</feature>
<dbReference type="Proteomes" id="UP000822142">
    <property type="component" value="Unassembled WGS sequence"/>
</dbReference>
<feature type="transmembrane region" description="Helical" evidence="7">
    <location>
        <begin position="225"/>
        <end position="243"/>
    </location>
</feature>
<evidence type="ECO:0000256" key="1">
    <source>
        <dbReference type="ARBA" id="ARBA00004651"/>
    </source>
</evidence>
<dbReference type="CDD" id="cd16015">
    <property type="entry name" value="LTA_synthase"/>
    <property type="match status" value="1"/>
</dbReference>
<dbReference type="InterPro" id="IPR017850">
    <property type="entry name" value="Alkaline_phosphatase_core_sf"/>
</dbReference>
<evidence type="ECO:0000256" key="5">
    <source>
        <dbReference type="ARBA" id="ARBA00022989"/>
    </source>
</evidence>
<evidence type="ECO:0000313" key="10">
    <source>
        <dbReference type="Proteomes" id="UP000822142"/>
    </source>
</evidence>
<dbReference type="EMBL" id="JAAITA010000002">
    <property type="protein sequence ID" value="NSJ85199.1"/>
    <property type="molecule type" value="Genomic_DNA"/>
</dbReference>
<reference evidence="9 10" key="1">
    <citation type="journal article" date="2020" name="Cell Host Microbe">
        <title>Functional and Genomic Variation between Human-Derived Isolates of Lachnospiraceae Reveals Inter- and Intra-Species Diversity.</title>
        <authorList>
            <person name="Sorbara M.T."/>
            <person name="Littmann E.R."/>
            <person name="Fontana E."/>
            <person name="Moody T.U."/>
            <person name="Kohout C.E."/>
            <person name="Gjonbalaj M."/>
            <person name="Eaton V."/>
            <person name="Seok R."/>
            <person name="Leiner I.M."/>
            <person name="Pamer E.G."/>
        </authorList>
    </citation>
    <scope>NUCLEOTIDE SEQUENCE [LARGE SCALE GENOMIC DNA]</scope>
    <source>
        <strain evidence="9 10">MSK.15.26</strain>
    </source>
</reference>
<comment type="pathway">
    <text evidence="2">Cell wall biogenesis; lipoteichoic acid biosynthesis.</text>
</comment>
<feature type="transmembrane region" description="Helical" evidence="7">
    <location>
        <begin position="90"/>
        <end position="107"/>
    </location>
</feature>
<keyword evidence="10" id="KW-1185">Reference proteome</keyword>
<evidence type="ECO:0000256" key="6">
    <source>
        <dbReference type="ARBA" id="ARBA00023136"/>
    </source>
</evidence>
<gene>
    <name evidence="9" type="ORF">G5A70_03125</name>
</gene>
<dbReference type="Pfam" id="PF00884">
    <property type="entry name" value="Sulfatase"/>
    <property type="match status" value="1"/>
</dbReference>
<dbReference type="InterPro" id="IPR050448">
    <property type="entry name" value="OpgB/LTA_synthase_biosynth"/>
</dbReference>
<proteinExistence type="predicted"/>
<comment type="caution">
    <text evidence="9">The sequence shown here is derived from an EMBL/GenBank/DDBJ whole genome shotgun (WGS) entry which is preliminary data.</text>
</comment>
<keyword evidence="6 7" id="KW-0472">Membrane</keyword>
<evidence type="ECO:0000313" key="9">
    <source>
        <dbReference type="EMBL" id="NSJ85199.1"/>
    </source>
</evidence>